<dbReference type="Proteomes" id="UP000326881">
    <property type="component" value="Chromosome"/>
</dbReference>
<reference evidence="2 3" key="1">
    <citation type="submission" date="2019-08" db="EMBL/GenBank/DDBJ databases">
        <title>Prosopis cineraria nodule microbiome.</title>
        <authorList>
            <person name="Ali R."/>
            <person name="Chaluvadi S.R."/>
            <person name="Wang X."/>
        </authorList>
    </citation>
    <scope>NUCLEOTIDE SEQUENCE [LARGE SCALE GENOMIC DNA]</scope>
    <source>
        <strain evidence="2 3">BG7</strain>
    </source>
</reference>
<dbReference type="OrthoDB" id="100177at2"/>
<dbReference type="RefSeq" id="WP_153269714.1">
    <property type="nucleotide sequence ID" value="NZ_CP043498.1"/>
</dbReference>
<gene>
    <name evidence="2" type="ORF">FZ934_02155</name>
</gene>
<organism evidence="2 3">
    <name type="scientific">Rhizobium grahamii</name>
    <dbReference type="NCBI Taxonomy" id="1120045"/>
    <lineage>
        <taxon>Bacteria</taxon>
        <taxon>Pseudomonadati</taxon>
        <taxon>Pseudomonadota</taxon>
        <taxon>Alphaproteobacteria</taxon>
        <taxon>Hyphomicrobiales</taxon>
        <taxon>Rhizobiaceae</taxon>
        <taxon>Rhizobium/Agrobacterium group</taxon>
        <taxon>Rhizobium</taxon>
    </lineage>
</organism>
<dbReference type="AlphaFoldDB" id="A0A5Q0C4X4"/>
<evidence type="ECO:0008006" key="4">
    <source>
        <dbReference type="Google" id="ProtNLM"/>
    </source>
</evidence>
<protein>
    <recommendedName>
        <fullName evidence="4">Adenylate cyclase</fullName>
    </recommendedName>
</protein>
<dbReference type="KEGG" id="rgr:FZ934_02155"/>
<keyword evidence="1" id="KW-1133">Transmembrane helix</keyword>
<sequence length="316" mass="33769">MASKEDGYDHADPDPARVREQLAIILSSPEFLASERGRRFLRYIVEEALEGRREQLKAYTIAQAVFGRDASFDAQNDPVVRIDAGRIRRALERYYLVSGNNDLVRITIPKGGYAPQFVIGADAGPAVEPKREEKPSPAVRGAPTGYRDLILPIGVPAIFGAIAILAIIRPLESYLWPQSSPAAATSALNSKTVIAVEPFAALGGTRDSADFANGLADQMIAKLMKVDGVVVLAPGRSGGEAAGAVLNLQGSVLVEGAVLHVHARLINGTDGAVAWATRYDRDLKGQTIIDVEDEIAAQIAREVSKSLEIVRPAATP</sequence>
<name>A0A5Q0C4X4_9HYPH</name>
<keyword evidence="1" id="KW-0472">Membrane</keyword>
<feature type="transmembrane region" description="Helical" evidence="1">
    <location>
        <begin position="149"/>
        <end position="168"/>
    </location>
</feature>
<evidence type="ECO:0000313" key="2">
    <source>
        <dbReference type="EMBL" id="QFY59344.1"/>
    </source>
</evidence>
<accession>A0A5Q0C4X4</accession>
<evidence type="ECO:0000313" key="3">
    <source>
        <dbReference type="Proteomes" id="UP000326881"/>
    </source>
</evidence>
<dbReference type="EMBL" id="CP043498">
    <property type="protein sequence ID" value="QFY59344.1"/>
    <property type="molecule type" value="Genomic_DNA"/>
</dbReference>
<evidence type="ECO:0000256" key="1">
    <source>
        <dbReference type="SAM" id="Phobius"/>
    </source>
</evidence>
<proteinExistence type="predicted"/>
<keyword evidence="3" id="KW-1185">Reference proteome</keyword>
<keyword evidence="1" id="KW-0812">Transmembrane</keyword>